<keyword evidence="6" id="KW-1185">Reference proteome</keyword>
<dbReference type="PANTHER" id="PTHR16263:SF4">
    <property type="entry name" value="TETRATRICOPEPTIDE REPEAT PROTEIN 38"/>
    <property type="match status" value="1"/>
</dbReference>
<evidence type="ECO:0000313" key="5">
    <source>
        <dbReference type="EMBL" id="SEJ70634.1"/>
    </source>
</evidence>
<keyword evidence="4" id="KW-0802">TPR repeat</keyword>
<dbReference type="RefSeq" id="WP_092367052.1">
    <property type="nucleotide sequence ID" value="NZ_BMGV01000006.1"/>
</dbReference>
<proteinExistence type="inferred from homology"/>
<dbReference type="OrthoDB" id="9815900at2"/>
<protein>
    <recommendedName>
        <fullName evidence="2">Tetratricopeptide repeat protein 38</fullName>
    </recommendedName>
</protein>
<reference evidence="5 6" key="1">
    <citation type="submission" date="2016-10" db="EMBL/GenBank/DDBJ databases">
        <authorList>
            <person name="de Groot N.N."/>
        </authorList>
    </citation>
    <scope>NUCLEOTIDE SEQUENCE [LARGE SCALE GENOMIC DNA]</scope>
    <source>
        <strain evidence="5 6">DSM 29340</strain>
    </source>
</reference>
<dbReference type="AlphaFoldDB" id="A0A1H7B174"/>
<accession>A0A1H7B174</accession>
<dbReference type="Proteomes" id="UP000199379">
    <property type="component" value="Unassembled WGS sequence"/>
</dbReference>
<keyword evidence="3" id="KW-0677">Repeat</keyword>
<evidence type="ECO:0000256" key="1">
    <source>
        <dbReference type="ARBA" id="ARBA00005857"/>
    </source>
</evidence>
<dbReference type="Gene3D" id="1.25.40.10">
    <property type="entry name" value="Tetratricopeptide repeat domain"/>
    <property type="match status" value="1"/>
</dbReference>
<name>A0A1H7B174_9RHOB</name>
<dbReference type="CDD" id="cd05804">
    <property type="entry name" value="StaR_like"/>
    <property type="match status" value="1"/>
</dbReference>
<evidence type="ECO:0000256" key="3">
    <source>
        <dbReference type="ARBA" id="ARBA00022737"/>
    </source>
</evidence>
<comment type="similarity">
    <text evidence="1">Belongs to the TTC38 family.</text>
</comment>
<evidence type="ECO:0000256" key="2">
    <source>
        <dbReference type="ARBA" id="ARBA00019992"/>
    </source>
</evidence>
<dbReference type="SUPFAM" id="SSF48452">
    <property type="entry name" value="TPR-like"/>
    <property type="match status" value="1"/>
</dbReference>
<dbReference type="InterPro" id="IPR011990">
    <property type="entry name" value="TPR-like_helical_dom_sf"/>
</dbReference>
<dbReference type="InterPro" id="IPR033891">
    <property type="entry name" value="TTC38"/>
</dbReference>
<sequence>MKQDVFGQMNSLAHADAARDWDGVLLGFMAHAAVTPDHLAKVLERDPGFALGHAVKGLFLMLLGRRELVATAQEALDSAETAAQSRALTPREAQYLQALRHWLEGNPTRAVQCFEAVLAAHPDDTLAMKMSHATRFVLGDGPGMRRSIERVMPAYAPDHPGRGYLLGCHAFALEETGDYDKAEIAGRQALWMVSDDAWGLHAVAHVHDMTGHAERGLDWLAGREEAWAHCNNFRYHVWWHKALMHLDLGQIDAVLALYDAEIRRDRTDDYRDISNATSLLMRLELEGVDVGDRWCELADLSAARTEDGCLIFADLHYLLALTGDDRDEAAARMLTRIRRDGGRADCDMTLRMGDPGLAAAQGLAAFGDGDHGRAFSLLVAARPTMQLAGGSHAQRDVFERLTIDAGLRAGRLDAVEAILDDRRTRRGGHEDNYALARRSLIAQGRRAPGTRSMPAE</sequence>
<dbReference type="EMBL" id="FNYD01000006">
    <property type="protein sequence ID" value="SEJ70634.1"/>
    <property type="molecule type" value="Genomic_DNA"/>
</dbReference>
<organism evidence="5 6">
    <name type="scientific">Cribrihabitans marinus</name>
    <dbReference type="NCBI Taxonomy" id="1227549"/>
    <lineage>
        <taxon>Bacteria</taxon>
        <taxon>Pseudomonadati</taxon>
        <taxon>Pseudomonadota</taxon>
        <taxon>Alphaproteobacteria</taxon>
        <taxon>Rhodobacterales</taxon>
        <taxon>Paracoccaceae</taxon>
        <taxon>Cribrihabitans</taxon>
    </lineage>
</organism>
<dbReference type="STRING" id="1227549.SAMN05444007_106219"/>
<evidence type="ECO:0000313" key="6">
    <source>
        <dbReference type="Proteomes" id="UP000199379"/>
    </source>
</evidence>
<dbReference type="PANTHER" id="PTHR16263">
    <property type="entry name" value="TETRATRICOPEPTIDE REPEAT PROTEIN 38"/>
    <property type="match status" value="1"/>
</dbReference>
<evidence type="ECO:0000256" key="4">
    <source>
        <dbReference type="ARBA" id="ARBA00022803"/>
    </source>
</evidence>
<gene>
    <name evidence="5" type="ORF">SAMN05444007_106219</name>
</gene>